<dbReference type="Pfam" id="PF01425">
    <property type="entry name" value="Amidase"/>
    <property type="match status" value="1"/>
</dbReference>
<proteinExistence type="predicted"/>
<dbReference type="SUPFAM" id="SSF75304">
    <property type="entry name" value="Amidase signature (AS) enzymes"/>
    <property type="match status" value="1"/>
</dbReference>
<sequence>MKLARLSLLVLPLVASADNLTIVEATIEQLQAALSAGQTNAVQLVAKHLHRIALYDRRGPRLHSIPVLDPYVFEQAQASDDYRAQSNGSIRSILEGIPGTIKDSYKMKGLTVAAGSPAFQKLSATDDAFTTSQIRNGGGIILGKTNMPPMANGGMQLGLYGRAESPYNADYLTAAYASGSTNGGGTSTSASLAVFAMGEETISSGRSPASNNGLVAYTPSRGLISVRGNWPLFPIADVLVPMARTVKDLLGLLDVVVVEDQDTAGDFWRIQPFLKLPPVSSVRPCTSFLRLANADALRGKRVGVPKMFIGEQYQAAQPVWVSPDVRQLWKGARTTLERLGATVVEVDFPLVTNYETKPTSNLRNISYPQPGRRDHSWGDLSLHLTAYAWDDFLRMNNDSSSVSRLINVNPERIFPQLPGTLEDRYGGAWFNRTAHAADLIEIARRRNSSILDLPGINATLHLVENRRKRDLEAWMRTYSLDTVVFPSIGDVARSDSETNVTSADFAWRNGVLYSNGNDVIRESGVPTVSVTMGTMNSTSMPVSLTFVSRAYDDHSLLSYAYSFEYAHNKRIRPLRTPALETDTIAGHGHVANASSPPKLTAVAKRFHGFIHISGSVDVGTSEGLDSLEVFVDGVELAKPRLRKGRWVVSTPAPLFNGAASDMAVEIGYNPNWSSSMVVVVATAKNGRSAGKLMFV</sequence>
<dbReference type="STRING" id="655819.J5JJT0"/>
<dbReference type="InParanoid" id="J5JJT0"/>
<accession>J5JJT0</accession>
<dbReference type="InterPro" id="IPR023631">
    <property type="entry name" value="Amidase_dom"/>
</dbReference>
<organism evidence="3 4">
    <name type="scientific">Beauveria bassiana (strain ARSEF 2860)</name>
    <name type="common">White muscardine disease fungus</name>
    <name type="synonym">Tritirachium shiotae</name>
    <dbReference type="NCBI Taxonomy" id="655819"/>
    <lineage>
        <taxon>Eukaryota</taxon>
        <taxon>Fungi</taxon>
        <taxon>Dikarya</taxon>
        <taxon>Ascomycota</taxon>
        <taxon>Pezizomycotina</taxon>
        <taxon>Sordariomycetes</taxon>
        <taxon>Hypocreomycetidae</taxon>
        <taxon>Hypocreales</taxon>
        <taxon>Cordycipitaceae</taxon>
        <taxon>Beauveria</taxon>
    </lineage>
</organism>
<dbReference type="AlphaFoldDB" id="J5JJT0"/>
<feature type="chain" id="PRO_5003783766" evidence="1">
    <location>
        <begin position="18"/>
        <end position="695"/>
    </location>
</feature>
<dbReference type="PANTHER" id="PTHR42678:SF11">
    <property type="entry name" value="AMIDASE FAMILY PROTEIN"/>
    <property type="match status" value="1"/>
</dbReference>
<dbReference type="HOGENOM" id="CLU_009600_15_0_1"/>
<evidence type="ECO:0000256" key="1">
    <source>
        <dbReference type="SAM" id="SignalP"/>
    </source>
</evidence>
<protein>
    <submittedName>
        <fullName evidence="3">Amidase-like protein</fullName>
    </submittedName>
</protein>
<reference evidence="3 4" key="1">
    <citation type="journal article" date="2012" name="Sci. Rep.">
        <title>Genomic perspectives on the evolution of fungal entomopathogenicity in Beauveria bassiana.</title>
        <authorList>
            <person name="Xiao G."/>
            <person name="Ying S.H."/>
            <person name="Zheng P."/>
            <person name="Wang Z.L."/>
            <person name="Zhang S."/>
            <person name="Xie X.Q."/>
            <person name="Shang Y."/>
            <person name="St Leger R.J."/>
            <person name="Zhao G.P."/>
            <person name="Wang C."/>
            <person name="Feng M.G."/>
        </authorList>
    </citation>
    <scope>NUCLEOTIDE SEQUENCE [LARGE SCALE GENOMIC DNA]</scope>
    <source>
        <strain evidence="3 4">ARSEF 2860</strain>
    </source>
</reference>
<feature type="domain" description="Amidase" evidence="2">
    <location>
        <begin position="44"/>
        <end position="353"/>
    </location>
</feature>
<keyword evidence="4" id="KW-1185">Reference proteome</keyword>
<gene>
    <name evidence="3" type="ORF">BBA_07477</name>
</gene>
<dbReference type="InterPro" id="IPR036928">
    <property type="entry name" value="AS_sf"/>
</dbReference>
<evidence type="ECO:0000313" key="4">
    <source>
        <dbReference type="Proteomes" id="UP000002762"/>
    </source>
</evidence>
<dbReference type="PANTHER" id="PTHR42678">
    <property type="entry name" value="AMIDASE"/>
    <property type="match status" value="1"/>
</dbReference>
<keyword evidence="1" id="KW-0732">Signal</keyword>
<name>J5JJT0_BEAB2</name>
<dbReference type="Proteomes" id="UP000002762">
    <property type="component" value="Unassembled WGS sequence"/>
</dbReference>
<evidence type="ECO:0000259" key="2">
    <source>
        <dbReference type="Pfam" id="PF01425"/>
    </source>
</evidence>
<dbReference type="NCBIfam" id="NF005127">
    <property type="entry name" value="PRK06565.1"/>
    <property type="match status" value="1"/>
</dbReference>
<dbReference type="Gene3D" id="3.90.1300.10">
    <property type="entry name" value="Amidase signature (AS) domain"/>
    <property type="match status" value="1"/>
</dbReference>
<dbReference type="OrthoDB" id="566138at2759"/>
<dbReference type="EMBL" id="JH725174">
    <property type="protein sequence ID" value="EJP63551.1"/>
    <property type="molecule type" value="Genomic_DNA"/>
</dbReference>
<feature type="signal peptide" evidence="1">
    <location>
        <begin position="1"/>
        <end position="17"/>
    </location>
</feature>
<dbReference type="GeneID" id="19890489"/>
<evidence type="ECO:0000313" key="3">
    <source>
        <dbReference type="EMBL" id="EJP63551.1"/>
    </source>
</evidence>
<dbReference type="RefSeq" id="XP_008600796.1">
    <property type="nucleotide sequence ID" value="XM_008602574.1"/>
</dbReference>